<comment type="caution">
    <text evidence="1">The sequence shown here is derived from an EMBL/GenBank/DDBJ whole genome shotgun (WGS) entry which is preliminary data.</text>
</comment>
<protein>
    <submittedName>
        <fullName evidence="1">Uncharacterized protein</fullName>
    </submittedName>
</protein>
<sequence>MRVKFEFKDRVPKSKIELIELENFLVLRAAPTFDGHLIKLDQEEG</sequence>
<evidence type="ECO:0000313" key="2">
    <source>
        <dbReference type="Proteomes" id="UP000634136"/>
    </source>
</evidence>
<dbReference type="Proteomes" id="UP000634136">
    <property type="component" value="Unassembled WGS sequence"/>
</dbReference>
<dbReference type="AlphaFoldDB" id="A0A834XCD9"/>
<reference evidence="1" key="1">
    <citation type="submission" date="2020-09" db="EMBL/GenBank/DDBJ databases">
        <title>Genome-Enabled Discovery of Anthraquinone Biosynthesis in Senna tora.</title>
        <authorList>
            <person name="Kang S.-H."/>
            <person name="Pandey R.P."/>
            <person name="Lee C.-M."/>
            <person name="Sim J.-S."/>
            <person name="Jeong J.-T."/>
            <person name="Choi B.-S."/>
            <person name="Jung M."/>
            <person name="Ginzburg D."/>
            <person name="Zhao K."/>
            <person name="Won S.Y."/>
            <person name="Oh T.-J."/>
            <person name="Yu Y."/>
            <person name="Kim N.-H."/>
            <person name="Lee O.R."/>
            <person name="Lee T.-H."/>
            <person name="Bashyal P."/>
            <person name="Kim T.-S."/>
            <person name="Lee W.-H."/>
            <person name="Kawkins C."/>
            <person name="Kim C.-K."/>
            <person name="Kim J.S."/>
            <person name="Ahn B.O."/>
            <person name="Rhee S.Y."/>
            <person name="Sohng J.K."/>
        </authorList>
    </citation>
    <scope>NUCLEOTIDE SEQUENCE</scope>
    <source>
        <tissue evidence="1">Leaf</tissue>
    </source>
</reference>
<organism evidence="1 2">
    <name type="scientific">Senna tora</name>
    <dbReference type="NCBI Taxonomy" id="362788"/>
    <lineage>
        <taxon>Eukaryota</taxon>
        <taxon>Viridiplantae</taxon>
        <taxon>Streptophyta</taxon>
        <taxon>Embryophyta</taxon>
        <taxon>Tracheophyta</taxon>
        <taxon>Spermatophyta</taxon>
        <taxon>Magnoliopsida</taxon>
        <taxon>eudicotyledons</taxon>
        <taxon>Gunneridae</taxon>
        <taxon>Pentapetalae</taxon>
        <taxon>rosids</taxon>
        <taxon>fabids</taxon>
        <taxon>Fabales</taxon>
        <taxon>Fabaceae</taxon>
        <taxon>Caesalpinioideae</taxon>
        <taxon>Cassia clade</taxon>
        <taxon>Senna</taxon>
    </lineage>
</organism>
<proteinExistence type="predicted"/>
<gene>
    <name evidence="1" type="ORF">G2W53_004131</name>
</gene>
<keyword evidence="2" id="KW-1185">Reference proteome</keyword>
<dbReference type="EMBL" id="JAAIUW010000002">
    <property type="protein sequence ID" value="KAF7841833.1"/>
    <property type="molecule type" value="Genomic_DNA"/>
</dbReference>
<accession>A0A834XCD9</accession>
<evidence type="ECO:0000313" key="1">
    <source>
        <dbReference type="EMBL" id="KAF7841833.1"/>
    </source>
</evidence>
<name>A0A834XCD9_9FABA</name>